<dbReference type="AlphaFoldDB" id="A0A9Q1HJ01"/>
<proteinExistence type="predicted"/>
<reference evidence="1" key="1">
    <citation type="submission" date="2021-10" db="EMBL/GenBank/DDBJ databases">
        <title>Tropical sea cucumber genome reveals ecological adaptation and Cuvierian tubules defense mechanism.</title>
        <authorList>
            <person name="Chen T."/>
        </authorList>
    </citation>
    <scope>NUCLEOTIDE SEQUENCE</scope>
    <source>
        <strain evidence="1">Nanhai2018</strain>
        <tissue evidence="1">Muscle</tissue>
    </source>
</reference>
<dbReference type="Proteomes" id="UP001152320">
    <property type="component" value="Chromosome 2"/>
</dbReference>
<evidence type="ECO:0000313" key="1">
    <source>
        <dbReference type="EMBL" id="KAJ8046633.1"/>
    </source>
</evidence>
<organism evidence="1 2">
    <name type="scientific">Holothuria leucospilota</name>
    <name type="common">Black long sea cucumber</name>
    <name type="synonym">Mertensiothuria leucospilota</name>
    <dbReference type="NCBI Taxonomy" id="206669"/>
    <lineage>
        <taxon>Eukaryota</taxon>
        <taxon>Metazoa</taxon>
        <taxon>Echinodermata</taxon>
        <taxon>Eleutherozoa</taxon>
        <taxon>Echinozoa</taxon>
        <taxon>Holothuroidea</taxon>
        <taxon>Aspidochirotacea</taxon>
        <taxon>Aspidochirotida</taxon>
        <taxon>Holothuriidae</taxon>
        <taxon>Holothuria</taxon>
    </lineage>
</organism>
<name>A0A9Q1HJ01_HOLLE</name>
<evidence type="ECO:0000313" key="2">
    <source>
        <dbReference type="Proteomes" id="UP001152320"/>
    </source>
</evidence>
<dbReference type="PANTHER" id="PTHR45823">
    <property type="entry name" value="T-SNARE COILED-COIL HOMOLOGY DOMAIN-CONTAINING PROTEIN"/>
    <property type="match status" value="1"/>
</dbReference>
<dbReference type="PANTHER" id="PTHR45823:SF1">
    <property type="entry name" value="T-SNARE COILED-COIL HOMOLOGY DOMAIN-CONTAINING PROTEIN"/>
    <property type="match status" value="1"/>
</dbReference>
<sequence>MAMCLAASLRGEAQAFLADLNIHARREYLSLVNALSRRCDPAHQTSVFRIQLKNLIRRKEESLPELAQEIRRLTRQVYPCAPSELQMYVWRCTKHDPNLGRSSQGITGDGVLSKN</sequence>
<dbReference type="EMBL" id="JAIZAY010000002">
    <property type="protein sequence ID" value="KAJ8046633.1"/>
    <property type="molecule type" value="Genomic_DNA"/>
</dbReference>
<keyword evidence="2" id="KW-1185">Reference proteome</keyword>
<gene>
    <name evidence="1" type="ORF">HOLleu_05377</name>
</gene>
<protein>
    <submittedName>
        <fullName evidence="1">Uncharacterized protein</fullName>
    </submittedName>
</protein>
<accession>A0A9Q1HJ01</accession>
<dbReference type="OrthoDB" id="8047091at2759"/>
<comment type="caution">
    <text evidence="1">The sequence shown here is derived from an EMBL/GenBank/DDBJ whole genome shotgun (WGS) entry which is preliminary data.</text>
</comment>